<dbReference type="RefSeq" id="WP_090837617.1">
    <property type="nucleotide sequence ID" value="NZ_FORM01000002.1"/>
</dbReference>
<dbReference type="STRING" id="1144750.SAMN05443431_102132"/>
<dbReference type="EMBL" id="FORM01000002">
    <property type="protein sequence ID" value="SFI76446.1"/>
    <property type="molecule type" value="Genomic_DNA"/>
</dbReference>
<dbReference type="AlphaFoldDB" id="A0A1I3KVJ3"/>
<organism evidence="1 2">
    <name type="scientific">Olleya namhaensis</name>
    <dbReference type="NCBI Taxonomy" id="1144750"/>
    <lineage>
        <taxon>Bacteria</taxon>
        <taxon>Pseudomonadati</taxon>
        <taxon>Bacteroidota</taxon>
        <taxon>Flavobacteriia</taxon>
        <taxon>Flavobacteriales</taxon>
        <taxon>Flavobacteriaceae</taxon>
    </lineage>
</organism>
<gene>
    <name evidence="1" type="ORF">SAMN05443431_102132</name>
</gene>
<name>A0A1I3KVJ3_9FLAO</name>
<reference evidence="2" key="1">
    <citation type="submission" date="2016-10" db="EMBL/GenBank/DDBJ databases">
        <authorList>
            <person name="Varghese N."/>
            <person name="Submissions S."/>
        </authorList>
    </citation>
    <scope>NUCLEOTIDE SEQUENCE [LARGE SCALE GENOMIC DNA]</scope>
    <source>
        <strain evidence="2">DSM 28881</strain>
    </source>
</reference>
<dbReference type="Proteomes" id="UP000199559">
    <property type="component" value="Unassembled WGS sequence"/>
</dbReference>
<protein>
    <submittedName>
        <fullName evidence="1">Uncharacterized protein</fullName>
    </submittedName>
</protein>
<sequence>MKSKINKTKQKHVLLKSYSKFQQIEQAIKAIKTTDNSNLQISIIGKFDEDHLDDANPLIALEEDMEKKCKALFKNAIDFGILSNPDIGTIFITGFLVSLFLQEIELKKIGTMLTGPYGILRGLGIDKKPAFTYLKALHQGEYLVIFRGFENDLKQLEETIN</sequence>
<proteinExistence type="predicted"/>
<evidence type="ECO:0000313" key="1">
    <source>
        <dbReference type="EMBL" id="SFI76446.1"/>
    </source>
</evidence>
<keyword evidence="2" id="KW-1185">Reference proteome</keyword>
<accession>A0A1I3KVJ3</accession>
<evidence type="ECO:0000313" key="2">
    <source>
        <dbReference type="Proteomes" id="UP000199559"/>
    </source>
</evidence>